<dbReference type="KEGG" id="shg:Sph21_4186"/>
<keyword evidence="1" id="KW-1133">Transmembrane helix</keyword>
<dbReference type="HOGENOM" id="CLU_2289870_0_0_10"/>
<evidence type="ECO:0000256" key="1">
    <source>
        <dbReference type="SAM" id="Phobius"/>
    </source>
</evidence>
<protein>
    <submittedName>
        <fullName evidence="2">Uncharacterized protein</fullName>
    </submittedName>
</protein>
<dbReference type="AlphaFoldDB" id="F4C2N6"/>
<proteinExistence type="predicted"/>
<accession>F4C2N6</accession>
<name>F4C2N6_SPHS2</name>
<keyword evidence="1" id="KW-0812">Transmembrane</keyword>
<dbReference type="EMBL" id="CP002584">
    <property type="protein sequence ID" value="ADZ80715.1"/>
    <property type="molecule type" value="Genomic_DNA"/>
</dbReference>
<keyword evidence="1" id="KW-0472">Membrane</keyword>
<evidence type="ECO:0000313" key="2">
    <source>
        <dbReference type="EMBL" id="ADZ80715.1"/>
    </source>
</evidence>
<gene>
    <name evidence="2" type="ordered locus">Sph21_4186</name>
</gene>
<feature type="transmembrane region" description="Helical" evidence="1">
    <location>
        <begin position="47"/>
        <end position="67"/>
    </location>
</feature>
<organism evidence="2">
    <name type="scientific">Sphingobacterium sp. (strain 21)</name>
    <dbReference type="NCBI Taxonomy" id="743722"/>
    <lineage>
        <taxon>Bacteria</taxon>
        <taxon>Pseudomonadati</taxon>
        <taxon>Bacteroidota</taxon>
        <taxon>Sphingobacteriia</taxon>
        <taxon>Sphingobacteriales</taxon>
        <taxon>Sphingobacteriaceae</taxon>
        <taxon>Sphingobacterium</taxon>
    </lineage>
</organism>
<reference evidence="2" key="1">
    <citation type="submission" date="2011-03" db="EMBL/GenBank/DDBJ databases">
        <title>Complete sequence of Sphingobacterium sp. 21.</title>
        <authorList>
            <consortium name="US DOE Joint Genome Institute"/>
            <person name="Lucas S."/>
            <person name="Copeland A."/>
            <person name="Lapidus A."/>
            <person name="Cheng J.-F."/>
            <person name="Goodwin L."/>
            <person name="Pitluck S."/>
            <person name="Davenport K."/>
            <person name="Detter J.C."/>
            <person name="Han C."/>
            <person name="Tapia R."/>
            <person name="Land M."/>
            <person name="Hauser L."/>
            <person name="Kyrpides N."/>
            <person name="Ivanova N."/>
            <person name="Ovchinnikova G."/>
            <person name="Pagani I."/>
            <person name="Siebers A.K."/>
            <person name="Allgaier M."/>
            <person name="Thelen M.P."/>
            <person name="Hugenholtz P."/>
            <person name="Woyke T."/>
        </authorList>
    </citation>
    <scope>NUCLEOTIDE SEQUENCE</scope>
    <source>
        <strain evidence="2">21</strain>
    </source>
</reference>
<sequence length="101" mass="12187">MAYCAYYPRFENETLYEIKTRYDFTTEKLIFFGLYRKALIQKSALNYMLKCIRTLLNLIFIVIYPFLNNINKLKLLIYKEIMGAVIDENKVVRCYDIFNIL</sequence>